<proteinExistence type="predicted"/>
<accession>A0A2P2LJ93</accession>
<reference evidence="1" key="1">
    <citation type="submission" date="2018-02" db="EMBL/GenBank/DDBJ databases">
        <title>Rhizophora mucronata_Transcriptome.</title>
        <authorList>
            <person name="Meera S.P."/>
            <person name="Sreeshan A."/>
            <person name="Augustine A."/>
        </authorList>
    </citation>
    <scope>NUCLEOTIDE SEQUENCE</scope>
    <source>
        <tissue evidence="1">Leaf</tissue>
    </source>
</reference>
<organism evidence="1">
    <name type="scientific">Rhizophora mucronata</name>
    <name type="common">Asiatic mangrove</name>
    <dbReference type="NCBI Taxonomy" id="61149"/>
    <lineage>
        <taxon>Eukaryota</taxon>
        <taxon>Viridiplantae</taxon>
        <taxon>Streptophyta</taxon>
        <taxon>Embryophyta</taxon>
        <taxon>Tracheophyta</taxon>
        <taxon>Spermatophyta</taxon>
        <taxon>Magnoliopsida</taxon>
        <taxon>eudicotyledons</taxon>
        <taxon>Gunneridae</taxon>
        <taxon>Pentapetalae</taxon>
        <taxon>rosids</taxon>
        <taxon>fabids</taxon>
        <taxon>Malpighiales</taxon>
        <taxon>Rhizophoraceae</taxon>
        <taxon>Rhizophora</taxon>
    </lineage>
</organism>
<evidence type="ECO:0000313" key="1">
    <source>
        <dbReference type="EMBL" id="MBX18045.1"/>
    </source>
</evidence>
<sequence>MRCWSIMPATFHHCYKIPCCPSNRWSAIMNCTKYLICYLTINSAQLVLYIGEVQHMHRSLCVSVCVSQRVHLVS</sequence>
<name>A0A2P2LJ93_RHIMU</name>
<dbReference type="EMBL" id="GGEC01037561">
    <property type="protein sequence ID" value="MBX18045.1"/>
    <property type="molecule type" value="Transcribed_RNA"/>
</dbReference>
<dbReference type="AlphaFoldDB" id="A0A2P2LJ93"/>
<protein>
    <submittedName>
        <fullName evidence="1">Phosphoglucan phosphatase LSF1ic-like isoform X2</fullName>
    </submittedName>
</protein>